<dbReference type="Proteomes" id="UP001567538">
    <property type="component" value="Unassembled WGS sequence"/>
</dbReference>
<evidence type="ECO:0000256" key="3">
    <source>
        <dbReference type="ARBA" id="ARBA00012483"/>
    </source>
</evidence>
<feature type="domain" description="RING-type" evidence="13">
    <location>
        <begin position="184"/>
        <end position="228"/>
    </location>
</feature>
<comment type="subcellular location">
    <subcellularLocation>
        <location evidence="2">Membrane</location>
        <topology evidence="2">Multi-pass membrane protein</topology>
    </subcellularLocation>
</comment>
<keyword evidence="15" id="KW-1185">Reference proteome</keyword>
<keyword evidence="4 14" id="KW-0808">Transferase</keyword>
<keyword evidence="8" id="KW-0833">Ubl conjugation pathway</keyword>
<evidence type="ECO:0000256" key="11">
    <source>
        <dbReference type="ARBA" id="ARBA00023136"/>
    </source>
</evidence>
<evidence type="ECO:0000259" key="13">
    <source>
        <dbReference type="PROSITE" id="PS50089"/>
    </source>
</evidence>
<evidence type="ECO:0000313" key="15">
    <source>
        <dbReference type="Proteomes" id="UP001567538"/>
    </source>
</evidence>
<protein>
    <recommendedName>
        <fullName evidence="3">RING-type E3 ubiquitin transferase</fullName>
        <ecNumber evidence="3">2.3.2.27</ecNumber>
    </recommendedName>
</protein>
<keyword evidence="11" id="KW-0472">Membrane</keyword>
<dbReference type="Gene3D" id="3.30.40.10">
    <property type="entry name" value="Zinc/RING finger domain, C3HC4 (zinc finger)"/>
    <property type="match status" value="1"/>
</dbReference>
<evidence type="ECO:0000256" key="9">
    <source>
        <dbReference type="ARBA" id="ARBA00022833"/>
    </source>
</evidence>
<evidence type="ECO:0000256" key="4">
    <source>
        <dbReference type="ARBA" id="ARBA00022679"/>
    </source>
</evidence>
<accession>A0ABD1I165</accession>
<dbReference type="Pfam" id="PF13639">
    <property type="entry name" value="zf-RING_2"/>
    <property type="match status" value="1"/>
</dbReference>
<dbReference type="GO" id="GO:0008270">
    <property type="term" value="F:zinc ion binding"/>
    <property type="evidence" value="ECO:0007669"/>
    <property type="project" value="UniProtKB-KW"/>
</dbReference>
<keyword evidence="6" id="KW-0479">Metal-binding</keyword>
<proteinExistence type="predicted"/>
<evidence type="ECO:0000256" key="7">
    <source>
        <dbReference type="ARBA" id="ARBA00022771"/>
    </source>
</evidence>
<dbReference type="SUPFAM" id="SSF57850">
    <property type="entry name" value="RING/U-box"/>
    <property type="match status" value="1"/>
</dbReference>
<evidence type="ECO:0000256" key="1">
    <source>
        <dbReference type="ARBA" id="ARBA00000900"/>
    </source>
</evidence>
<comment type="caution">
    <text evidence="14">The sequence shown here is derived from an EMBL/GenBank/DDBJ whole genome shotgun (WGS) entry which is preliminary data.</text>
</comment>
<dbReference type="PANTHER" id="PTHR45977">
    <property type="entry name" value="TARGET OF ERK KINASE MPK-1"/>
    <property type="match status" value="1"/>
</dbReference>
<evidence type="ECO:0000256" key="2">
    <source>
        <dbReference type="ARBA" id="ARBA00004141"/>
    </source>
</evidence>
<keyword evidence="10" id="KW-1133">Transmembrane helix</keyword>
<reference evidence="14 15" key="1">
    <citation type="submission" date="2024-06" db="EMBL/GenBank/DDBJ databases">
        <title>A chromosome level genome sequence of Diviner's sage (Salvia divinorum).</title>
        <authorList>
            <person name="Ford S.A."/>
            <person name="Ro D.-K."/>
            <person name="Ness R.W."/>
            <person name="Phillips M.A."/>
        </authorList>
    </citation>
    <scope>NUCLEOTIDE SEQUENCE [LARGE SCALE GENOMIC DNA]</scope>
    <source>
        <strain evidence="14">SAF-2024a</strain>
        <tissue evidence="14">Leaf</tissue>
    </source>
</reference>
<keyword evidence="7 12" id="KW-0863">Zinc-finger</keyword>
<dbReference type="PROSITE" id="PS50089">
    <property type="entry name" value="ZF_RING_2"/>
    <property type="match status" value="1"/>
</dbReference>
<dbReference type="AlphaFoldDB" id="A0ABD1I165"/>
<dbReference type="InterPro" id="IPR001841">
    <property type="entry name" value="Znf_RING"/>
</dbReference>
<name>A0ABD1I165_SALDI</name>
<evidence type="ECO:0000256" key="10">
    <source>
        <dbReference type="ARBA" id="ARBA00022989"/>
    </source>
</evidence>
<evidence type="ECO:0000313" key="14">
    <source>
        <dbReference type="EMBL" id="KAL1562456.1"/>
    </source>
</evidence>
<keyword evidence="5" id="KW-0812">Transmembrane</keyword>
<dbReference type="EC" id="2.3.2.27" evidence="3"/>
<evidence type="ECO:0000256" key="12">
    <source>
        <dbReference type="PROSITE-ProRule" id="PRU00175"/>
    </source>
</evidence>
<evidence type="ECO:0000256" key="5">
    <source>
        <dbReference type="ARBA" id="ARBA00022692"/>
    </source>
</evidence>
<keyword evidence="14" id="KW-0012">Acyltransferase</keyword>
<dbReference type="InterPro" id="IPR013083">
    <property type="entry name" value="Znf_RING/FYVE/PHD"/>
</dbReference>
<dbReference type="PANTHER" id="PTHR45977:SF4">
    <property type="entry name" value="RING-TYPE DOMAIN-CONTAINING PROTEIN"/>
    <property type="match status" value="1"/>
</dbReference>
<evidence type="ECO:0000256" key="6">
    <source>
        <dbReference type="ARBA" id="ARBA00022723"/>
    </source>
</evidence>
<organism evidence="14 15">
    <name type="scientific">Salvia divinorum</name>
    <name type="common">Maria pastora</name>
    <name type="synonym">Diviner's sage</name>
    <dbReference type="NCBI Taxonomy" id="28513"/>
    <lineage>
        <taxon>Eukaryota</taxon>
        <taxon>Viridiplantae</taxon>
        <taxon>Streptophyta</taxon>
        <taxon>Embryophyta</taxon>
        <taxon>Tracheophyta</taxon>
        <taxon>Spermatophyta</taxon>
        <taxon>Magnoliopsida</taxon>
        <taxon>eudicotyledons</taxon>
        <taxon>Gunneridae</taxon>
        <taxon>Pentapetalae</taxon>
        <taxon>asterids</taxon>
        <taxon>lamiids</taxon>
        <taxon>Lamiales</taxon>
        <taxon>Lamiaceae</taxon>
        <taxon>Nepetoideae</taxon>
        <taxon>Mentheae</taxon>
        <taxon>Salviinae</taxon>
        <taxon>Salvia</taxon>
        <taxon>Salvia subgen. Calosphace</taxon>
    </lineage>
</organism>
<keyword evidence="9" id="KW-0862">Zinc</keyword>
<dbReference type="GO" id="GO:0016020">
    <property type="term" value="C:membrane"/>
    <property type="evidence" value="ECO:0007669"/>
    <property type="project" value="UniProtKB-SubCell"/>
</dbReference>
<evidence type="ECO:0000256" key="8">
    <source>
        <dbReference type="ARBA" id="ARBA00022786"/>
    </source>
</evidence>
<dbReference type="GO" id="GO:0061630">
    <property type="term" value="F:ubiquitin protein ligase activity"/>
    <property type="evidence" value="ECO:0007669"/>
    <property type="project" value="UniProtKB-EC"/>
</dbReference>
<dbReference type="EMBL" id="JBEAFC010000003">
    <property type="protein sequence ID" value="KAL1562456.1"/>
    <property type="molecule type" value="Genomic_DNA"/>
</dbReference>
<dbReference type="SMART" id="SM00184">
    <property type="entry name" value="RING"/>
    <property type="match status" value="1"/>
</dbReference>
<comment type="catalytic activity">
    <reaction evidence="1">
        <text>S-ubiquitinyl-[E2 ubiquitin-conjugating enzyme]-L-cysteine + [acceptor protein]-L-lysine = [E2 ubiquitin-conjugating enzyme]-L-cysteine + N(6)-ubiquitinyl-[acceptor protein]-L-lysine.</text>
        <dbReference type="EC" id="2.3.2.27"/>
    </reaction>
</comment>
<gene>
    <name evidence="14" type="ORF">AAHA92_05032</name>
</gene>
<sequence>MGYYFDPHTFFNTVETSSRPSIFPQLKIKFHFFFQIRYLNYYVNHDITRQRFIEEFPAAEACASATVVVAMGGSLSADHIAMEVSRAVSALIPAANGYRAEDLIDLAIAEVRDSFPGGGTLPKFLNLHVSFNVRVEHRHMYVVDGECPFTIPDAEAAEAIAKEEAEKKLSFLETREEEGEERCCCICLQELKGRSGGGGVERLPCLHLFHGVCIKEWLRKSPTCPLCRYHVCMEIHDSTILC</sequence>